<dbReference type="GO" id="GO:0016798">
    <property type="term" value="F:hydrolase activity, acting on glycosyl bonds"/>
    <property type="evidence" value="ECO:0007669"/>
    <property type="project" value="UniProtKB-KW"/>
</dbReference>
<keyword evidence="1" id="KW-0326">Glycosidase</keyword>
<keyword evidence="1" id="KW-0378">Hydrolase</keyword>
<keyword evidence="1" id="KW-0624">Polysaccharide degradation</keyword>
<evidence type="ECO:0000313" key="1">
    <source>
        <dbReference type="EMBL" id="EMI56074.1"/>
    </source>
</evidence>
<dbReference type="GO" id="GO:0045493">
    <property type="term" value="P:xylan catabolic process"/>
    <property type="evidence" value="ECO:0007669"/>
    <property type="project" value="UniProtKB-KW"/>
</dbReference>
<name>M5U470_9BACT</name>
<gene>
    <name evidence="1" type="ORF">RSSM_02487</name>
</gene>
<dbReference type="EMBL" id="ANOH01000171">
    <property type="protein sequence ID" value="EMI56074.1"/>
    <property type="molecule type" value="Genomic_DNA"/>
</dbReference>
<comment type="caution">
    <text evidence="1">The sequence shown here is derived from an EMBL/GenBank/DDBJ whole genome shotgun (WGS) entry which is preliminary data.</text>
</comment>
<evidence type="ECO:0000313" key="2">
    <source>
        <dbReference type="Proteomes" id="UP000011885"/>
    </source>
</evidence>
<keyword evidence="2" id="KW-1185">Reference proteome</keyword>
<dbReference type="AlphaFoldDB" id="M5U470"/>
<dbReference type="InterPro" id="IPR011330">
    <property type="entry name" value="Glyco_hydro/deAcase_b/a-brl"/>
</dbReference>
<keyword evidence="1" id="KW-0858">Xylan degradation</keyword>
<keyword evidence="1" id="KW-0119">Carbohydrate metabolism</keyword>
<reference evidence="1 2" key="1">
    <citation type="journal article" date="2013" name="Mar. Genomics">
        <title>Expression of sulfatases in Rhodopirellula baltica and the diversity of sulfatases in the genus Rhodopirellula.</title>
        <authorList>
            <person name="Wegner C.E."/>
            <person name="Richter-Heitmann T."/>
            <person name="Klindworth A."/>
            <person name="Klockow C."/>
            <person name="Richter M."/>
            <person name="Achstetter T."/>
            <person name="Glockner F.O."/>
            <person name="Harder J."/>
        </authorList>
    </citation>
    <scope>NUCLEOTIDE SEQUENCE [LARGE SCALE GENOMIC DNA]</scope>
    <source>
        <strain evidence="1 2">SM41</strain>
    </source>
</reference>
<dbReference type="Gene3D" id="3.20.20.370">
    <property type="entry name" value="Glycoside hydrolase/deacetylase"/>
    <property type="match status" value="1"/>
</dbReference>
<sequence length="193" mass="21950">MTSLPDEEASRQVRECKAWVEDTTGKPCPMFCPPLGKFAQSDIHSIAEAGYLGFRSVELLQTRSPHPHERNTKKGQTGFLWEMPTTAQSHPHRRTAYLRNAMKRFRHHAAITALTSRKISDWPSLAEHLLQRCLRHGGVFHLWGHSWEIEQEDQWDALEKVLAMLGQHVANGTIAAMNNSDVCQRFAAQRAKS</sequence>
<proteinExistence type="predicted"/>
<organism evidence="1 2">
    <name type="scientific">Rhodopirellula sallentina SM41</name>
    <dbReference type="NCBI Taxonomy" id="1263870"/>
    <lineage>
        <taxon>Bacteria</taxon>
        <taxon>Pseudomonadati</taxon>
        <taxon>Planctomycetota</taxon>
        <taxon>Planctomycetia</taxon>
        <taxon>Pirellulales</taxon>
        <taxon>Pirellulaceae</taxon>
        <taxon>Rhodopirellula</taxon>
    </lineage>
</organism>
<protein>
    <submittedName>
        <fullName evidence="1">Endo-1,4-beta-xylanase</fullName>
    </submittedName>
</protein>
<dbReference type="PATRIC" id="fig|1263870.3.peg.2644"/>
<dbReference type="Proteomes" id="UP000011885">
    <property type="component" value="Unassembled WGS sequence"/>
</dbReference>
<accession>M5U470</accession>
<dbReference type="SUPFAM" id="SSF88713">
    <property type="entry name" value="Glycoside hydrolase/deacetylase"/>
    <property type="match status" value="1"/>
</dbReference>